<feature type="active site" description="Nucleophile" evidence="9">
    <location>
        <position position="210"/>
    </location>
</feature>
<dbReference type="OrthoDB" id="2262349at2759"/>
<evidence type="ECO:0000256" key="11">
    <source>
        <dbReference type="PIRSR" id="PIRSR600246-3"/>
    </source>
</evidence>
<dbReference type="InterPro" id="IPR000246">
    <property type="entry name" value="Peptidase_T2"/>
</dbReference>
<evidence type="ECO:0000256" key="2">
    <source>
        <dbReference type="ARBA" id="ARBA00010872"/>
    </source>
</evidence>
<dbReference type="GO" id="GO:0006508">
    <property type="term" value="P:proteolysis"/>
    <property type="evidence" value="ECO:0007669"/>
    <property type="project" value="UniProtKB-KW"/>
</dbReference>
<proteinExistence type="inferred from homology"/>
<dbReference type="RefSeq" id="XP_030079064.1">
    <property type="nucleotide sequence ID" value="XM_030223204.1"/>
</dbReference>
<feature type="binding site" evidence="10">
    <location>
        <begin position="238"/>
        <end position="241"/>
    </location>
    <ligand>
        <name>substrate</name>
    </ligand>
</feature>
<gene>
    <name evidence="13" type="primary">LOC111603888</name>
</gene>
<dbReference type="Gene3D" id="3.60.20.30">
    <property type="entry name" value="(Glycosyl)asparaginase"/>
    <property type="match status" value="1"/>
</dbReference>
<dbReference type="CDD" id="cd04702">
    <property type="entry name" value="ASRGL1_like"/>
    <property type="match status" value="1"/>
</dbReference>
<keyword evidence="5" id="KW-0068">Autocatalytic cleavage</keyword>
<dbReference type="Proteomes" id="UP000504633">
    <property type="component" value="Unplaced"/>
</dbReference>
<name>A0A6J2ST08_DROHY</name>
<feature type="site" description="Cleavage; by autolysis" evidence="11">
    <location>
        <begin position="209"/>
        <end position="210"/>
    </location>
</feature>
<comment type="subunit">
    <text evidence="8">Heterodimer of an alpha and beta chain produced by autocleavage.</text>
</comment>
<dbReference type="GeneID" id="111603888"/>
<protein>
    <submittedName>
        <fullName evidence="13">Probable isoaspartyl peptidase/L-asparaginase GA20639</fullName>
    </submittedName>
</protein>
<dbReference type="AlphaFoldDB" id="A0A6J2ST08"/>
<evidence type="ECO:0000313" key="12">
    <source>
        <dbReference type="Proteomes" id="UP000504633"/>
    </source>
</evidence>
<dbReference type="GO" id="GO:0004067">
    <property type="term" value="F:asparaginase activity"/>
    <property type="evidence" value="ECO:0007669"/>
    <property type="project" value="UniProtKB-EC"/>
</dbReference>
<evidence type="ECO:0000256" key="9">
    <source>
        <dbReference type="PIRSR" id="PIRSR600246-1"/>
    </source>
</evidence>
<evidence type="ECO:0000256" key="3">
    <source>
        <dbReference type="ARBA" id="ARBA00022670"/>
    </source>
</evidence>
<feature type="binding site" evidence="10">
    <location>
        <begin position="261"/>
        <end position="264"/>
    </location>
    <ligand>
        <name>substrate</name>
    </ligand>
</feature>
<evidence type="ECO:0000256" key="5">
    <source>
        <dbReference type="ARBA" id="ARBA00022813"/>
    </source>
</evidence>
<dbReference type="KEGG" id="dhe:111603888"/>
<keyword evidence="4" id="KW-0378">Hydrolase</keyword>
<comment type="catalytic activity">
    <reaction evidence="6">
        <text>L-asparagine + H2O = L-aspartate + NH4(+)</text>
        <dbReference type="Rhea" id="RHEA:21016"/>
        <dbReference type="ChEBI" id="CHEBI:15377"/>
        <dbReference type="ChEBI" id="CHEBI:28938"/>
        <dbReference type="ChEBI" id="CHEBI:29991"/>
        <dbReference type="ChEBI" id="CHEBI:58048"/>
        <dbReference type="EC" id="3.5.1.1"/>
    </reaction>
</comment>
<sequence length="355" mass="38024">MPRALFIADSLQINLKRNCHLNMRILKSSKYKTLSSRKSSSRKAAILPTVLVHGGAGHIRDDWVKCVKFGVKGAAQRGYKVLQKTGSVLDAVEQAVRVLEMDIHFNAGYGSVLTVDGDVEMDAAIMAGANLEGGCVTMARDITHPISLARRVMEKTNYRFLAGDGAMSLARNEGFEILPKGALVTKASQKLLQIFKTTNTDTLYNVTPGTVGAVAIDACGNVAAATSTGGLTGKLSGRIGDSPLLGAGTYADNKSGAVSATGHGESIMRYNLSSRVLALVQHKDYAIQQAAEQILKQMTKRFNQTGGLIAIDHRGQLGICFTTECMSWAYQQANELHCGVTVGEDEVEIVNETSE</sequence>
<evidence type="ECO:0000256" key="1">
    <source>
        <dbReference type="ARBA" id="ARBA00000306"/>
    </source>
</evidence>
<dbReference type="InterPro" id="IPR029055">
    <property type="entry name" value="Ntn_hydrolases_N"/>
</dbReference>
<keyword evidence="3" id="KW-0645">Protease</keyword>
<dbReference type="PANTHER" id="PTHR10188">
    <property type="entry name" value="L-ASPARAGINASE"/>
    <property type="match status" value="1"/>
</dbReference>
<dbReference type="GO" id="GO:0033345">
    <property type="term" value="P:L-asparagine catabolic process via L-aspartate"/>
    <property type="evidence" value="ECO:0007669"/>
    <property type="project" value="TreeGrafter"/>
</dbReference>
<dbReference type="Pfam" id="PF01112">
    <property type="entry name" value="Asparaginase_2"/>
    <property type="match status" value="1"/>
</dbReference>
<dbReference type="PANTHER" id="PTHR10188:SF41">
    <property type="entry name" value="ISOASPARTYL PEPTIDASE_L-ASPARAGINASE"/>
    <property type="match status" value="1"/>
</dbReference>
<dbReference type="GO" id="GO:0008798">
    <property type="term" value="F:beta-aspartyl-peptidase activity"/>
    <property type="evidence" value="ECO:0007669"/>
    <property type="project" value="UniProtKB-EC"/>
</dbReference>
<evidence type="ECO:0000256" key="6">
    <source>
        <dbReference type="ARBA" id="ARBA00049366"/>
    </source>
</evidence>
<accession>A0A6J2ST08</accession>
<organism evidence="12 13">
    <name type="scientific">Drosophila hydei</name>
    <name type="common">Fruit fly</name>
    <dbReference type="NCBI Taxonomy" id="7224"/>
    <lineage>
        <taxon>Eukaryota</taxon>
        <taxon>Metazoa</taxon>
        <taxon>Ecdysozoa</taxon>
        <taxon>Arthropoda</taxon>
        <taxon>Hexapoda</taxon>
        <taxon>Insecta</taxon>
        <taxon>Pterygota</taxon>
        <taxon>Neoptera</taxon>
        <taxon>Endopterygota</taxon>
        <taxon>Diptera</taxon>
        <taxon>Brachycera</taxon>
        <taxon>Muscomorpha</taxon>
        <taxon>Ephydroidea</taxon>
        <taxon>Drosophilidae</taxon>
        <taxon>Drosophila</taxon>
    </lineage>
</organism>
<reference evidence="13" key="1">
    <citation type="submission" date="2025-08" db="UniProtKB">
        <authorList>
            <consortium name="RefSeq"/>
        </authorList>
    </citation>
    <scope>IDENTIFICATION</scope>
    <source>
        <strain evidence="13">15085-1641.00</strain>
        <tissue evidence="13">Whole body</tissue>
    </source>
</reference>
<evidence type="ECO:0000256" key="7">
    <source>
        <dbReference type="ARBA" id="ARBA00054922"/>
    </source>
</evidence>
<comment type="function">
    <text evidence="7">Has both L-asparaginase and beta-aspartyl peptidase activity. Does not have aspartylglucosaminidase activity and is inactive toward GlcNAc-L-Asn. Likewise, has no activity toward glutamine.</text>
</comment>
<dbReference type="SUPFAM" id="SSF56235">
    <property type="entry name" value="N-terminal nucleophile aminohydrolases (Ntn hydrolases)"/>
    <property type="match status" value="1"/>
</dbReference>
<evidence type="ECO:0000256" key="10">
    <source>
        <dbReference type="PIRSR" id="PIRSR600246-2"/>
    </source>
</evidence>
<dbReference type="OMA" id="MGIIMVD"/>
<evidence type="ECO:0000256" key="4">
    <source>
        <dbReference type="ARBA" id="ARBA00022801"/>
    </source>
</evidence>
<evidence type="ECO:0000256" key="8">
    <source>
        <dbReference type="ARBA" id="ARBA00061780"/>
    </source>
</evidence>
<dbReference type="GO" id="GO:0005737">
    <property type="term" value="C:cytoplasm"/>
    <property type="evidence" value="ECO:0007669"/>
    <property type="project" value="TreeGrafter"/>
</dbReference>
<dbReference type="FunFam" id="3.60.20.30:FF:000001">
    <property type="entry name" value="Isoaspartyl peptidase/L-asparaginase"/>
    <property type="match status" value="1"/>
</dbReference>
<comment type="catalytic activity">
    <reaction evidence="1">
        <text>Cleavage of a beta-linked Asp residue from the N-terminus of a polypeptide.</text>
        <dbReference type="EC" id="3.4.19.5"/>
    </reaction>
</comment>
<keyword evidence="12" id="KW-1185">Reference proteome</keyword>
<dbReference type="InterPro" id="IPR033844">
    <property type="entry name" value="ASRGL1_meta"/>
</dbReference>
<comment type="similarity">
    <text evidence="2">Belongs to the Ntn-hydrolase family.</text>
</comment>
<evidence type="ECO:0000313" key="13">
    <source>
        <dbReference type="RefSeq" id="XP_030079064.1"/>
    </source>
</evidence>